<comment type="caution">
    <text evidence="2">The sequence shown here is derived from an EMBL/GenBank/DDBJ whole genome shotgun (WGS) entry which is preliminary data.</text>
</comment>
<accession>A0ABY1SDY2</accession>
<sequence length="61" mass="6706">MCDYTAITIKTPTMKKILFAIMVISIISLIGSCDYDDSNDIDYIIPNDSTATNSIQKNSAI</sequence>
<keyword evidence="3" id="KW-1185">Reference proteome</keyword>
<protein>
    <recommendedName>
        <fullName evidence="4">Secreted protein</fullName>
    </recommendedName>
</protein>
<keyword evidence="1" id="KW-1133">Transmembrane helix</keyword>
<organism evidence="2 3">
    <name type="scientific">Maribacter sedimenticola</name>
    <dbReference type="NCBI Taxonomy" id="228956"/>
    <lineage>
        <taxon>Bacteria</taxon>
        <taxon>Pseudomonadati</taxon>
        <taxon>Bacteroidota</taxon>
        <taxon>Flavobacteriia</taxon>
        <taxon>Flavobacteriales</taxon>
        <taxon>Flavobacteriaceae</taxon>
        <taxon>Maribacter</taxon>
    </lineage>
</organism>
<evidence type="ECO:0000256" key="1">
    <source>
        <dbReference type="SAM" id="Phobius"/>
    </source>
</evidence>
<evidence type="ECO:0000313" key="3">
    <source>
        <dbReference type="Proteomes" id="UP000198337"/>
    </source>
</evidence>
<keyword evidence="1" id="KW-0812">Transmembrane</keyword>
<gene>
    <name evidence="2" type="ORF">SAMN04488009_1004</name>
</gene>
<reference evidence="2 3" key="1">
    <citation type="submission" date="2017-06" db="EMBL/GenBank/DDBJ databases">
        <authorList>
            <person name="Varghese N."/>
            <person name="Submissions S."/>
        </authorList>
    </citation>
    <scope>NUCLEOTIDE SEQUENCE [LARGE SCALE GENOMIC DNA]</scope>
    <source>
        <strain evidence="2 3">DSM 19840</strain>
    </source>
</reference>
<keyword evidence="1" id="KW-0472">Membrane</keyword>
<proteinExistence type="predicted"/>
<dbReference type="Proteomes" id="UP000198337">
    <property type="component" value="Unassembled WGS sequence"/>
</dbReference>
<feature type="transmembrane region" description="Helical" evidence="1">
    <location>
        <begin position="17"/>
        <end position="35"/>
    </location>
</feature>
<dbReference type="EMBL" id="FZNV01000001">
    <property type="protein sequence ID" value="SNR29890.1"/>
    <property type="molecule type" value="Genomic_DNA"/>
</dbReference>
<evidence type="ECO:0000313" key="2">
    <source>
        <dbReference type="EMBL" id="SNR29890.1"/>
    </source>
</evidence>
<name>A0ABY1SDY2_9FLAO</name>
<evidence type="ECO:0008006" key="4">
    <source>
        <dbReference type="Google" id="ProtNLM"/>
    </source>
</evidence>